<dbReference type="Proteomes" id="UP000299102">
    <property type="component" value="Unassembled WGS sequence"/>
</dbReference>
<evidence type="ECO:0000256" key="1">
    <source>
        <dbReference type="SAM" id="MobiDB-lite"/>
    </source>
</evidence>
<feature type="region of interest" description="Disordered" evidence="1">
    <location>
        <begin position="97"/>
        <end position="116"/>
    </location>
</feature>
<dbReference type="AlphaFoldDB" id="A0A4C1YY78"/>
<protein>
    <submittedName>
        <fullName evidence="2">Uncharacterized protein</fullName>
    </submittedName>
</protein>
<dbReference type="OrthoDB" id="410381at2759"/>
<keyword evidence="3" id="KW-1185">Reference proteome</keyword>
<accession>A0A4C1YY78</accession>
<proteinExistence type="predicted"/>
<comment type="caution">
    <text evidence="2">The sequence shown here is derived from an EMBL/GenBank/DDBJ whole genome shotgun (WGS) entry which is preliminary data.</text>
</comment>
<evidence type="ECO:0000313" key="2">
    <source>
        <dbReference type="EMBL" id="GBP81028.1"/>
    </source>
</evidence>
<organism evidence="2 3">
    <name type="scientific">Eumeta variegata</name>
    <name type="common">Bagworm moth</name>
    <name type="synonym">Eumeta japonica</name>
    <dbReference type="NCBI Taxonomy" id="151549"/>
    <lineage>
        <taxon>Eukaryota</taxon>
        <taxon>Metazoa</taxon>
        <taxon>Ecdysozoa</taxon>
        <taxon>Arthropoda</taxon>
        <taxon>Hexapoda</taxon>
        <taxon>Insecta</taxon>
        <taxon>Pterygota</taxon>
        <taxon>Neoptera</taxon>
        <taxon>Endopterygota</taxon>
        <taxon>Lepidoptera</taxon>
        <taxon>Glossata</taxon>
        <taxon>Ditrysia</taxon>
        <taxon>Tineoidea</taxon>
        <taxon>Psychidae</taxon>
        <taxon>Oiketicinae</taxon>
        <taxon>Eumeta</taxon>
    </lineage>
</organism>
<evidence type="ECO:0000313" key="3">
    <source>
        <dbReference type="Proteomes" id="UP000299102"/>
    </source>
</evidence>
<name>A0A4C1YY78_EUMVA</name>
<dbReference type="EMBL" id="BGZK01001493">
    <property type="protein sequence ID" value="GBP81028.1"/>
    <property type="molecule type" value="Genomic_DNA"/>
</dbReference>
<reference evidence="2 3" key="1">
    <citation type="journal article" date="2019" name="Commun. Biol.">
        <title>The bagworm genome reveals a unique fibroin gene that provides high tensile strength.</title>
        <authorList>
            <person name="Kono N."/>
            <person name="Nakamura H."/>
            <person name="Ohtoshi R."/>
            <person name="Tomita M."/>
            <person name="Numata K."/>
            <person name="Arakawa K."/>
        </authorList>
    </citation>
    <scope>NUCLEOTIDE SEQUENCE [LARGE SCALE GENOMIC DNA]</scope>
</reference>
<sequence>MPSFVNVGRLTDFEVRPSHTDAIAQNLVPLNNKSENVDASWGKLSSHLLDTVNLILGLKDRRDENCVTRMTELSRQQSVNTKTYYDNRIILRVANRSGSSARPPTRAQITRRGRRADYERHTQTYLSARDFARVDLECLPSSLILNDLAVKSDLVRGFNSGPDNVPDIDPGHAVDSDSGSTIGFNYCNGDFGYRRVSPHPGLPLFTMRTLLGYRRISCSVAVGQ</sequence>
<gene>
    <name evidence="2" type="ORF">EVAR_41024_1</name>
</gene>